<dbReference type="InterPro" id="IPR006311">
    <property type="entry name" value="TAT_signal"/>
</dbReference>
<reference evidence="2" key="1">
    <citation type="submission" date="2020-02" db="EMBL/GenBank/DDBJ databases">
        <authorList>
            <person name="Meier V. D."/>
        </authorList>
    </citation>
    <scope>NUCLEOTIDE SEQUENCE</scope>
    <source>
        <strain evidence="2">AVDCRST_MAG49</strain>
    </source>
</reference>
<evidence type="ECO:0000313" key="2">
    <source>
        <dbReference type="EMBL" id="CAA9533617.1"/>
    </source>
</evidence>
<feature type="compositionally biased region" description="Low complexity" evidence="1">
    <location>
        <begin position="85"/>
        <end position="98"/>
    </location>
</feature>
<feature type="region of interest" description="Disordered" evidence="1">
    <location>
        <begin position="43"/>
        <end position="69"/>
    </location>
</feature>
<dbReference type="AlphaFoldDB" id="A0A6J4TW82"/>
<gene>
    <name evidence="2" type="ORF">AVDCRST_MAG49-77</name>
</gene>
<feature type="region of interest" description="Disordered" evidence="1">
    <location>
        <begin position="80"/>
        <end position="99"/>
    </location>
</feature>
<name>A0A6J4TW82_9BACT</name>
<evidence type="ECO:0000256" key="1">
    <source>
        <dbReference type="SAM" id="MobiDB-lite"/>
    </source>
</evidence>
<organism evidence="2">
    <name type="scientific">uncultured Thermomicrobiales bacterium</name>
    <dbReference type="NCBI Taxonomy" id="1645740"/>
    <lineage>
        <taxon>Bacteria</taxon>
        <taxon>Pseudomonadati</taxon>
        <taxon>Thermomicrobiota</taxon>
        <taxon>Thermomicrobia</taxon>
        <taxon>Thermomicrobiales</taxon>
        <taxon>environmental samples</taxon>
    </lineage>
</organism>
<protein>
    <submittedName>
        <fullName evidence="2">Uncharacterized protein</fullName>
    </submittedName>
</protein>
<accession>A0A6J4TW82</accession>
<dbReference type="PROSITE" id="PS51318">
    <property type="entry name" value="TAT"/>
    <property type="match status" value="1"/>
</dbReference>
<proteinExistence type="predicted"/>
<dbReference type="EMBL" id="CADCWG010000006">
    <property type="protein sequence ID" value="CAA9533617.1"/>
    <property type="molecule type" value="Genomic_DNA"/>
</dbReference>
<sequence length="299" mass="30738">MDASRFDALTRTFAARRSRRAALRGGAGLGAAALAAHLGRAAAQDATPVGTPEPEMGPGAAPDPATLGEDGTFLFVQTATSGSFAPNPNAGTPAAGGEAAPGGGAEYLLTLKGHPGGTVFFSDRPQRIFGEAPTEQFLAGLGFQPDNPPNAALVAQTEDGDDVVVLELLTPTYDADAGTLIYGATILAEYEGEGLSHVAEQQMDEALPEAFGRASLFIDDCPDLEACYITDVSVSTEGPGVGLRKVGVVPDGPVGTCWSWSAFACHPCDGESLYDIGQRCNETYAECADSCFVYAPGLS</sequence>